<sequence length="454" mass="49931">MKQLLKFTIIFLFGLNSLNAQKQVPGPAKHVVLISIDGFRPEFYKEAKWPAPNLKMMKKDGVYSDGVRGVFPSVTYPSHTTLITGAKPAKHGIFYNSPFEPEGQTGRWYWESATIKTPTLWDAVREKGGKSASFIWPVSVGAPIDYNIPEVWTLDSDYGRIAPMRNHENPEGLLAEMEENVLGKMNETNFNGDYLNREDRIGEMAAYVLENYQPDLITVHLIAADHFQHEQGREGEKVHLAISAIDRAIGKIIEAADRASILEQTAFVVTGDHGFVNIHSALKPNVWLKELGVIEDKEDRGNWTAAFHTSGASAFLHLKDASDSITLKKVEEKLNSLPLKYRKLFRVVDKSELGVIGADPHASLALAPIPGVSMSSKASGEVLISSSGGTHGYYPDFREIETGFIAWGAGVSSGKAVPKMGLEDVAPFIAHLLNLKFDAPDGVCYPGLLAEDKD</sequence>
<feature type="signal peptide" evidence="1">
    <location>
        <begin position="1"/>
        <end position="22"/>
    </location>
</feature>
<protein>
    <submittedName>
        <fullName evidence="2">Ectonucleotide pyrophosphatase/phosphodiesterase</fullName>
    </submittedName>
</protein>
<reference evidence="2 3" key="1">
    <citation type="submission" date="2023-09" db="EMBL/GenBank/DDBJ databases">
        <authorList>
            <person name="Rey-Velasco X."/>
        </authorList>
    </citation>
    <scope>NUCLEOTIDE SEQUENCE [LARGE SCALE GENOMIC DNA]</scope>
    <source>
        <strain evidence="2 3">F225</strain>
    </source>
</reference>
<gene>
    <name evidence="2" type="ORF">RM541_05910</name>
</gene>
<dbReference type="Gene3D" id="3.40.720.10">
    <property type="entry name" value="Alkaline Phosphatase, subunit A"/>
    <property type="match status" value="1"/>
</dbReference>
<dbReference type="InterPro" id="IPR017850">
    <property type="entry name" value="Alkaline_phosphatase_core_sf"/>
</dbReference>
<dbReference type="SUPFAM" id="SSF53649">
    <property type="entry name" value="Alkaline phosphatase-like"/>
    <property type="match status" value="1"/>
</dbReference>
<dbReference type="Proteomes" id="UP001253848">
    <property type="component" value="Unassembled WGS sequence"/>
</dbReference>
<dbReference type="RefSeq" id="WP_311499301.1">
    <property type="nucleotide sequence ID" value="NZ_JAVRHN010000004.1"/>
</dbReference>
<evidence type="ECO:0000313" key="3">
    <source>
        <dbReference type="Proteomes" id="UP001253848"/>
    </source>
</evidence>
<dbReference type="EMBL" id="JAVRHN010000004">
    <property type="protein sequence ID" value="MDT0685889.1"/>
    <property type="molecule type" value="Genomic_DNA"/>
</dbReference>
<dbReference type="PANTHER" id="PTHR10151:SF120">
    <property type="entry name" value="BIS(5'-ADENOSYL)-TRIPHOSPHATASE"/>
    <property type="match status" value="1"/>
</dbReference>
<keyword evidence="1" id="KW-0732">Signal</keyword>
<feature type="chain" id="PRO_5046000308" evidence="1">
    <location>
        <begin position="23"/>
        <end position="454"/>
    </location>
</feature>
<dbReference type="InterPro" id="IPR002591">
    <property type="entry name" value="Phosphodiest/P_Trfase"/>
</dbReference>
<organism evidence="2 3">
    <name type="scientific">Autumnicola psychrophila</name>
    <dbReference type="NCBI Taxonomy" id="3075592"/>
    <lineage>
        <taxon>Bacteria</taxon>
        <taxon>Pseudomonadati</taxon>
        <taxon>Bacteroidota</taxon>
        <taxon>Flavobacteriia</taxon>
        <taxon>Flavobacteriales</taxon>
        <taxon>Flavobacteriaceae</taxon>
        <taxon>Autumnicola</taxon>
    </lineage>
</organism>
<dbReference type="Pfam" id="PF01663">
    <property type="entry name" value="Phosphodiest"/>
    <property type="match status" value="1"/>
</dbReference>
<keyword evidence="3" id="KW-1185">Reference proteome</keyword>
<evidence type="ECO:0000256" key="1">
    <source>
        <dbReference type="SAM" id="SignalP"/>
    </source>
</evidence>
<comment type="caution">
    <text evidence="2">The sequence shown here is derived from an EMBL/GenBank/DDBJ whole genome shotgun (WGS) entry which is preliminary data.</text>
</comment>
<dbReference type="PANTHER" id="PTHR10151">
    <property type="entry name" value="ECTONUCLEOTIDE PYROPHOSPHATASE/PHOSPHODIESTERASE"/>
    <property type="match status" value="1"/>
</dbReference>
<accession>A0ABU3DQV5</accession>
<name>A0ABU3DQV5_9FLAO</name>
<evidence type="ECO:0000313" key="2">
    <source>
        <dbReference type="EMBL" id="MDT0685889.1"/>
    </source>
</evidence>
<dbReference type="CDD" id="cd16018">
    <property type="entry name" value="Enpp"/>
    <property type="match status" value="1"/>
</dbReference>
<proteinExistence type="predicted"/>